<organism evidence="1">
    <name type="scientific">marine sediment metagenome</name>
    <dbReference type="NCBI Taxonomy" id="412755"/>
    <lineage>
        <taxon>unclassified sequences</taxon>
        <taxon>metagenomes</taxon>
        <taxon>ecological metagenomes</taxon>
    </lineage>
</organism>
<dbReference type="AlphaFoldDB" id="X1ASR0"/>
<name>X1ASR0_9ZZZZ</name>
<accession>X1ASR0</accession>
<reference evidence="1" key="1">
    <citation type="journal article" date="2014" name="Front. Microbiol.">
        <title>High frequency of phylogenetically diverse reductive dehalogenase-homologous genes in deep subseafloor sedimentary metagenomes.</title>
        <authorList>
            <person name="Kawai M."/>
            <person name="Futagami T."/>
            <person name="Toyoda A."/>
            <person name="Takaki Y."/>
            <person name="Nishi S."/>
            <person name="Hori S."/>
            <person name="Arai W."/>
            <person name="Tsubouchi T."/>
            <person name="Morono Y."/>
            <person name="Uchiyama I."/>
            <person name="Ito T."/>
            <person name="Fujiyama A."/>
            <person name="Inagaki F."/>
            <person name="Takami H."/>
        </authorList>
    </citation>
    <scope>NUCLEOTIDE SEQUENCE</scope>
    <source>
        <strain evidence="1">Expedition CK06-06</strain>
    </source>
</reference>
<dbReference type="EMBL" id="BART01016764">
    <property type="protein sequence ID" value="GAG85904.1"/>
    <property type="molecule type" value="Genomic_DNA"/>
</dbReference>
<comment type="caution">
    <text evidence="1">The sequence shown here is derived from an EMBL/GenBank/DDBJ whole genome shotgun (WGS) entry which is preliminary data.</text>
</comment>
<protein>
    <submittedName>
        <fullName evidence="1">Uncharacterized protein</fullName>
    </submittedName>
</protein>
<proteinExistence type="predicted"/>
<feature type="non-terminal residue" evidence="1">
    <location>
        <position position="69"/>
    </location>
</feature>
<sequence>MSLVDKWNELSREDIEALRDIKELKKRDIRRLFIFIGKFIKNLNTDLQELKDSAITVRANLIKRMDSLE</sequence>
<gene>
    <name evidence="1" type="ORF">S01H4_32143</name>
</gene>
<evidence type="ECO:0000313" key="1">
    <source>
        <dbReference type="EMBL" id="GAG85904.1"/>
    </source>
</evidence>